<comment type="subcellular location">
    <subcellularLocation>
        <location evidence="1">Membrane</location>
        <topology evidence="1">Multi-pass membrane protein</topology>
    </subcellularLocation>
</comment>
<evidence type="ECO:0000256" key="3">
    <source>
        <dbReference type="ARBA" id="ARBA00022692"/>
    </source>
</evidence>
<organism evidence="7 8">
    <name type="scientific">Staphylococcus aureus</name>
    <dbReference type="NCBI Taxonomy" id="1280"/>
    <lineage>
        <taxon>Bacteria</taxon>
        <taxon>Bacillati</taxon>
        <taxon>Bacillota</taxon>
        <taxon>Bacilli</taxon>
        <taxon>Bacillales</taxon>
        <taxon>Staphylococcaceae</taxon>
        <taxon>Staphylococcus</taxon>
    </lineage>
</organism>
<dbReference type="InterPro" id="IPR036259">
    <property type="entry name" value="MFS_trans_sf"/>
</dbReference>
<keyword evidence="4 6" id="KW-1133">Transmembrane helix</keyword>
<accession>A0A380DSA8</accession>
<dbReference type="Proteomes" id="UP000254502">
    <property type="component" value="Unassembled WGS sequence"/>
</dbReference>
<dbReference type="AlphaFoldDB" id="A0A380DSA8"/>
<dbReference type="Gene3D" id="1.20.1250.20">
    <property type="entry name" value="MFS general substrate transporter like domains"/>
    <property type="match status" value="1"/>
</dbReference>
<evidence type="ECO:0000256" key="2">
    <source>
        <dbReference type="ARBA" id="ARBA00022448"/>
    </source>
</evidence>
<evidence type="ECO:0000313" key="8">
    <source>
        <dbReference type="Proteomes" id="UP000254502"/>
    </source>
</evidence>
<keyword evidence="2" id="KW-0813">Transport</keyword>
<keyword evidence="3 6" id="KW-0812">Transmembrane</keyword>
<evidence type="ECO:0000313" key="7">
    <source>
        <dbReference type="EMBL" id="SUK46481.1"/>
    </source>
</evidence>
<name>A0A380DSA8_STAAU</name>
<proteinExistence type="predicted"/>
<protein>
    <submittedName>
        <fullName evidence="7">Drug resistance transporter</fullName>
    </submittedName>
</protein>
<sequence length="176" mass="19265">MTYATWELTKLNMDTPYMTIMGIYVLRSFGMAFIMMPMVTAAINALPGRLASHGNAFLNTMRQLAGSIGTAILVTVMTTQTTQHLSAFGEELDKTNPVVQDHMRELASQYGGQEGAMKVLLQFVNKLATVEGINDAFIVATIFSIIALILCLFLQSNKKAKATAQKIDADNSINHE</sequence>
<feature type="transmembrane region" description="Helical" evidence="6">
    <location>
        <begin position="20"/>
        <end position="43"/>
    </location>
</feature>
<evidence type="ECO:0000256" key="6">
    <source>
        <dbReference type="SAM" id="Phobius"/>
    </source>
</evidence>
<dbReference type="SUPFAM" id="SSF103473">
    <property type="entry name" value="MFS general substrate transporter"/>
    <property type="match status" value="1"/>
</dbReference>
<reference evidence="7 8" key="1">
    <citation type="submission" date="2018-06" db="EMBL/GenBank/DDBJ databases">
        <authorList>
            <consortium name="Pathogen Informatics"/>
            <person name="Doyle S."/>
        </authorList>
    </citation>
    <scope>NUCLEOTIDE SEQUENCE [LARGE SCALE GENOMIC DNA]</scope>
    <source>
        <strain evidence="7 8">NCTC5664</strain>
    </source>
</reference>
<keyword evidence="5 6" id="KW-0472">Membrane</keyword>
<dbReference type="EMBL" id="UHAQ01000002">
    <property type="protein sequence ID" value="SUK46481.1"/>
    <property type="molecule type" value="Genomic_DNA"/>
</dbReference>
<dbReference type="PANTHER" id="PTHR42718">
    <property type="entry name" value="MAJOR FACILITATOR SUPERFAMILY MULTIDRUG TRANSPORTER MFSC"/>
    <property type="match status" value="1"/>
</dbReference>
<feature type="transmembrane region" description="Helical" evidence="6">
    <location>
        <begin position="136"/>
        <end position="154"/>
    </location>
</feature>
<gene>
    <name evidence="7" type="primary">emrB_3</name>
    <name evidence="7" type="ORF">NCTC5664_01525</name>
</gene>
<dbReference type="GO" id="GO:0016020">
    <property type="term" value="C:membrane"/>
    <property type="evidence" value="ECO:0007669"/>
    <property type="project" value="UniProtKB-SubCell"/>
</dbReference>
<evidence type="ECO:0000256" key="5">
    <source>
        <dbReference type="ARBA" id="ARBA00023136"/>
    </source>
</evidence>
<evidence type="ECO:0000256" key="1">
    <source>
        <dbReference type="ARBA" id="ARBA00004141"/>
    </source>
</evidence>
<dbReference type="PANTHER" id="PTHR42718:SF9">
    <property type="entry name" value="MAJOR FACILITATOR SUPERFAMILY MULTIDRUG TRANSPORTER MFSC"/>
    <property type="match status" value="1"/>
</dbReference>
<evidence type="ECO:0000256" key="4">
    <source>
        <dbReference type="ARBA" id="ARBA00022989"/>
    </source>
</evidence>